<dbReference type="CDD" id="cd08497">
    <property type="entry name" value="MbnE-like"/>
    <property type="match status" value="1"/>
</dbReference>
<sequence length="605" mass="67971">MRSINFAWLGQIACTACMILSTGIAQAEPQHGIAMYGSPALPQDFVSLPYANPDAPKGGRIILGEVGSFDSLNPHILKGRAPWQWRYLGYEGLMGRNWDEPFSLYGLLAESIDVGPNRQWVEFTLRPEAKFWDGSPVTVEDVMWSYETLGTKGHPKYLGAWQKVAKMEQTGARKIRFTFNTEDRELALIIGMRPILKKAQYEGKDFAASSLEAPIGTAPYVVDDLEQGRYLVLKRNPDYWGKDLPFRRGTHNFDEIRMEFFTDANVRFEAFKAGEIDVMREGNAGKWATLYDFPAMRSGEVVKSEIPHQRPTGLKGLVMNTRNPIFADWRVRQAMILAFNYEFISQTVNGHAAPRIKSYFDNSVLAMEPGPAKGRVADLLAPFADQLPPDTIEGYTLPVSDGSERNRKNIRKAMALLAEAGWDVENGVMQNSAGQPFAFEIVLKQGASEVRTIVDLYVESLKRLGMQPTVTVIDKAQYKERTNAYDFGMAFYSRGASLSPGNEQMLYWGGDGVTRPGTRNWMGMDSPAAEAMINRMLNTTDQKGFRAAAHALDRILAAGRYVIPIWAGGPSRIAHKSFLHYPAEHLPMYGDWIGFLPDVWWYEER</sequence>
<dbReference type="RefSeq" id="WP_118942545.1">
    <property type="nucleotide sequence ID" value="NZ_CP032125.1"/>
</dbReference>
<dbReference type="GO" id="GO:1904680">
    <property type="term" value="F:peptide transmembrane transporter activity"/>
    <property type="evidence" value="ECO:0007669"/>
    <property type="project" value="TreeGrafter"/>
</dbReference>
<dbReference type="PIRSF" id="PIRSF002741">
    <property type="entry name" value="MppA"/>
    <property type="match status" value="1"/>
</dbReference>
<dbReference type="SUPFAM" id="SSF53850">
    <property type="entry name" value="Periplasmic binding protein-like II"/>
    <property type="match status" value="1"/>
</dbReference>
<dbReference type="AlphaFoldDB" id="A0A347UGB1"/>
<dbReference type="InterPro" id="IPR039424">
    <property type="entry name" value="SBP_5"/>
</dbReference>
<evidence type="ECO:0000256" key="3">
    <source>
        <dbReference type="ARBA" id="ARBA00022729"/>
    </source>
</evidence>
<dbReference type="Pfam" id="PF00496">
    <property type="entry name" value="SBP_bac_5"/>
    <property type="match status" value="1"/>
</dbReference>
<name>A0A347UGB1_9RHOB</name>
<organism evidence="6 7">
    <name type="scientific">Profundibacter amoris</name>
    <dbReference type="NCBI Taxonomy" id="2171755"/>
    <lineage>
        <taxon>Bacteria</taxon>
        <taxon>Pseudomonadati</taxon>
        <taxon>Pseudomonadota</taxon>
        <taxon>Alphaproteobacteria</taxon>
        <taxon>Rhodobacterales</taxon>
        <taxon>Paracoccaceae</taxon>
        <taxon>Profundibacter</taxon>
    </lineage>
</organism>
<reference evidence="6 7" key="1">
    <citation type="submission" date="2018-09" db="EMBL/GenBank/DDBJ databases">
        <title>Profundibacter amoris BAR1 gen. nov., sp. nov., a new member of the Roseobacter clade isolated at Lokis Castle Vent Field on the Arctic Mid-Oceanic Ridge.</title>
        <authorList>
            <person name="Le Moine Bauer S."/>
            <person name="Sjoeberg A.G."/>
            <person name="L'Haridon S."/>
            <person name="Stokke R."/>
            <person name="Roalkvam I."/>
            <person name="Steen I.H."/>
            <person name="Dahle H."/>
        </authorList>
    </citation>
    <scope>NUCLEOTIDE SEQUENCE [LARGE SCALE GENOMIC DNA]</scope>
    <source>
        <strain evidence="6 7">BAR1</strain>
    </source>
</reference>
<evidence type="ECO:0000313" key="7">
    <source>
        <dbReference type="Proteomes" id="UP000261704"/>
    </source>
</evidence>
<gene>
    <name evidence="6" type="ORF">BAR1_08065</name>
</gene>
<dbReference type="Proteomes" id="UP000261704">
    <property type="component" value="Chromosome"/>
</dbReference>
<comment type="similarity">
    <text evidence="2">Belongs to the bacterial solute-binding protein 5 family.</text>
</comment>
<proteinExistence type="inferred from homology"/>
<dbReference type="GO" id="GO:0030288">
    <property type="term" value="C:outer membrane-bounded periplasmic space"/>
    <property type="evidence" value="ECO:0007669"/>
    <property type="project" value="TreeGrafter"/>
</dbReference>
<keyword evidence="3 4" id="KW-0732">Signal</keyword>
<protein>
    <submittedName>
        <fullName evidence="6">ABC transporter substrate-binding protein</fullName>
    </submittedName>
</protein>
<keyword evidence="7" id="KW-1185">Reference proteome</keyword>
<evidence type="ECO:0000256" key="4">
    <source>
        <dbReference type="SAM" id="SignalP"/>
    </source>
</evidence>
<feature type="signal peptide" evidence="4">
    <location>
        <begin position="1"/>
        <end position="27"/>
    </location>
</feature>
<evidence type="ECO:0000256" key="2">
    <source>
        <dbReference type="ARBA" id="ARBA00005695"/>
    </source>
</evidence>
<evidence type="ECO:0000256" key="1">
    <source>
        <dbReference type="ARBA" id="ARBA00004418"/>
    </source>
</evidence>
<dbReference type="GO" id="GO:0015833">
    <property type="term" value="P:peptide transport"/>
    <property type="evidence" value="ECO:0007669"/>
    <property type="project" value="TreeGrafter"/>
</dbReference>
<dbReference type="GO" id="GO:0042884">
    <property type="term" value="P:microcin transport"/>
    <property type="evidence" value="ECO:0007669"/>
    <property type="project" value="TreeGrafter"/>
</dbReference>
<accession>A0A347UGB1</accession>
<comment type="subcellular location">
    <subcellularLocation>
        <location evidence="1">Periplasm</location>
    </subcellularLocation>
</comment>
<dbReference type="EMBL" id="CP032125">
    <property type="protein sequence ID" value="AXX97889.1"/>
    <property type="molecule type" value="Genomic_DNA"/>
</dbReference>
<dbReference type="InterPro" id="IPR030678">
    <property type="entry name" value="Peptide/Ni-bd"/>
</dbReference>
<dbReference type="InterPro" id="IPR000914">
    <property type="entry name" value="SBP_5_dom"/>
</dbReference>
<dbReference type="PANTHER" id="PTHR30290:SF64">
    <property type="entry name" value="ABC TRANSPORTER PERIPLASMIC BINDING PROTEIN"/>
    <property type="match status" value="1"/>
</dbReference>
<feature type="chain" id="PRO_5016625856" evidence="4">
    <location>
        <begin position="28"/>
        <end position="605"/>
    </location>
</feature>
<dbReference type="PANTHER" id="PTHR30290">
    <property type="entry name" value="PERIPLASMIC BINDING COMPONENT OF ABC TRANSPORTER"/>
    <property type="match status" value="1"/>
</dbReference>
<evidence type="ECO:0000259" key="5">
    <source>
        <dbReference type="Pfam" id="PF00496"/>
    </source>
</evidence>
<dbReference type="GO" id="GO:0043190">
    <property type="term" value="C:ATP-binding cassette (ABC) transporter complex"/>
    <property type="evidence" value="ECO:0007669"/>
    <property type="project" value="InterPro"/>
</dbReference>
<evidence type="ECO:0000313" key="6">
    <source>
        <dbReference type="EMBL" id="AXX97889.1"/>
    </source>
</evidence>
<dbReference type="OrthoDB" id="9803988at2"/>
<feature type="domain" description="Solute-binding protein family 5" evidence="5">
    <location>
        <begin position="104"/>
        <end position="511"/>
    </location>
</feature>
<dbReference type="Gene3D" id="3.10.105.10">
    <property type="entry name" value="Dipeptide-binding Protein, Domain 3"/>
    <property type="match status" value="1"/>
</dbReference>
<dbReference type="Gene3D" id="3.40.190.10">
    <property type="entry name" value="Periplasmic binding protein-like II"/>
    <property type="match status" value="1"/>
</dbReference>
<dbReference type="KEGG" id="pamo:BAR1_08065"/>